<reference evidence="2 3" key="1">
    <citation type="submission" date="2022-05" db="EMBL/GenBank/DDBJ databases">
        <authorList>
            <person name="Friedrich I."/>
            <person name="Poehlein A."/>
            <person name="Schneider D."/>
            <person name="Hertel R."/>
            <person name="Daniel R."/>
        </authorList>
    </citation>
    <scope>NUCLEOTIDE SEQUENCE [LARGE SCALE GENOMIC DNA]</scope>
</reference>
<organism evidence="2 3">
    <name type="scientific">Brevundimonas phage vB_BpoS-Domovoi</name>
    <dbReference type="NCBI Taxonomy" id="2948598"/>
    <lineage>
        <taxon>Viruses</taxon>
        <taxon>Duplodnaviria</taxon>
        <taxon>Heunggongvirae</taxon>
        <taxon>Uroviricota</taxon>
        <taxon>Caudoviricetes</taxon>
        <taxon>Jeanschmidtviridae</taxon>
        <taxon>Marchewkavirus</taxon>
        <taxon>Marchewkavirus domovoi</taxon>
    </lineage>
</organism>
<evidence type="ECO:0000313" key="3">
    <source>
        <dbReference type="Proteomes" id="UP001057221"/>
    </source>
</evidence>
<evidence type="ECO:0000313" key="2">
    <source>
        <dbReference type="EMBL" id="USN14929.1"/>
    </source>
</evidence>
<dbReference type="InterPro" id="IPR011740">
    <property type="entry name" value="DUF2460"/>
</dbReference>
<accession>A0A9E7MRT3</accession>
<dbReference type="Proteomes" id="UP001057221">
    <property type="component" value="Segment"/>
</dbReference>
<keyword evidence="3" id="KW-1185">Reference proteome</keyword>
<evidence type="ECO:0000259" key="1">
    <source>
        <dbReference type="Pfam" id="PF09343"/>
    </source>
</evidence>
<sequence>MSDFHDILFPPDISYGSSGGPKFKTSVWEADSGFEARVDHWPETRAEYDVSHGVKSQAQAEALTTFFMNRCGRAYGFRFKDFNDYRLENVTLGQGDYATHVYQLHKEYRNTSATGQEFLTTRRIEKVEWNSEKGVQIDGSTLTKSISASRHYKLDYNTGKLTLNTPMWGGRYAATTPYQRVTFLPPFDPGALLGNSYASGSVTRPVLFYASESGHAFVRGWAGTGLGYFVLRRFHLPTAKEDAQATHLTMQVPGGEAFDHIVGVSPAGMVYLTMANTLVKVDGRTMQYVAKGPPATIWNPVIQEPIVPGCVSSNEQFLLNGDSFGYVRIYSTETLTMVADLGRFGGSLISQRYRGACPYKLNGFAFVHFLPDSSPGHGCALSIWFGGTMWTAIEWGASTARPDAVFYDKKTEGLLIFWNGEEGINNSSYSYDYWCGLFLPEEGKWAWTRRMPPSLTPFHALTNGQTVLNGELCWVRGTGTPFGDRMWSINTESGVLVSRRTPESGGEYQVYDPDRKYVGAFGGIAVIDPSSVYSTDFDGVAFTPPEVLTMDSAEFHIGVRFDTDHLNMKHDFWTYRSWDSIPLVEVRDWSELELD</sequence>
<proteinExistence type="predicted"/>
<name>A0A9E7MRT3_9CAUD</name>
<dbReference type="EMBL" id="ON529855">
    <property type="protein sequence ID" value="USN14929.1"/>
    <property type="molecule type" value="Genomic_DNA"/>
</dbReference>
<protein>
    <recommendedName>
        <fullName evidence="1">DUF2460 domain-containing protein</fullName>
    </recommendedName>
</protein>
<dbReference type="Pfam" id="PF09343">
    <property type="entry name" value="DUF2460"/>
    <property type="match status" value="1"/>
</dbReference>
<feature type="domain" description="DUF2460" evidence="1">
    <location>
        <begin position="5"/>
        <end position="168"/>
    </location>
</feature>
<gene>
    <name evidence="2" type="ORF">DOMOVOI_04580</name>
</gene>